<feature type="non-terminal residue" evidence="3">
    <location>
        <position position="1"/>
    </location>
</feature>
<keyword evidence="2" id="KW-0812">Transmembrane</keyword>
<feature type="transmembrane region" description="Helical" evidence="2">
    <location>
        <begin position="48"/>
        <end position="68"/>
    </location>
</feature>
<keyword evidence="4" id="KW-1185">Reference proteome</keyword>
<keyword evidence="2" id="KW-1133">Transmembrane helix</keyword>
<evidence type="ECO:0000313" key="4">
    <source>
        <dbReference type="Proteomes" id="UP000290289"/>
    </source>
</evidence>
<comment type="caution">
    <text evidence="3">The sequence shown here is derived from an EMBL/GenBank/DDBJ whole genome shotgun (WGS) entry which is preliminary data.</text>
</comment>
<dbReference type="Proteomes" id="UP000290289">
    <property type="component" value="Chromosome 14"/>
</dbReference>
<organism evidence="3 4">
    <name type="scientific">Malus domestica</name>
    <name type="common">Apple</name>
    <name type="synonym">Pyrus malus</name>
    <dbReference type="NCBI Taxonomy" id="3750"/>
    <lineage>
        <taxon>Eukaryota</taxon>
        <taxon>Viridiplantae</taxon>
        <taxon>Streptophyta</taxon>
        <taxon>Embryophyta</taxon>
        <taxon>Tracheophyta</taxon>
        <taxon>Spermatophyta</taxon>
        <taxon>Magnoliopsida</taxon>
        <taxon>eudicotyledons</taxon>
        <taxon>Gunneridae</taxon>
        <taxon>Pentapetalae</taxon>
        <taxon>rosids</taxon>
        <taxon>fabids</taxon>
        <taxon>Rosales</taxon>
        <taxon>Rosaceae</taxon>
        <taxon>Amygdaloideae</taxon>
        <taxon>Maleae</taxon>
        <taxon>Malus</taxon>
    </lineage>
</organism>
<proteinExistence type="predicted"/>
<accession>A0A498I3W1</accession>
<sequence>SQSDLRCSKASGFVHQHSASSVGTDTKSYVGSLSFFHLRRESAEIQNLPPWLSVSLILFFPQAVFLLFTMTHIPASDQAVGVGFSRGRRGRLSSSRTRGRAQDSKPAAFQVVETPSSEAPKRE</sequence>
<evidence type="ECO:0000256" key="2">
    <source>
        <dbReference type="SAM" id="Phobius"/>
    </source>
</evidence>
<protein>
    <submittedName>
        <fullName evidence="3">Uncharacterized protein</fullName>
    </submittedName>
</protein>
<keyword evidence="2" id="KW-0472">Membrane</keyword>
<evidence type="ECO:0000313" key="3">
    <source>
        <dbReference type="EMBL" id="RXH76607.1"/>
    </source>
</evidence>
<evidence type="ECO:0000256" key="1">
    <source>
        <dbReference type="SAM" id="MobiDB-lite"/>
    </source>
</evidence>
<dbReference type="EMBL" id="RDQH01000340">
    <property type="protein sequence ID" value="RXH76607.1"/>
    <property type="molecule type" value="Genomic_DNA"/>
</dbReference>
<feature type="region of interest" description="Disordered" evidence="1">
    <location>
        <begin position="86"/>
        <end position="123"/>
    </location>
</feature>
<gene>
    <name evidence="3" type="ORF">DVH24_019495</name>
</gene>
<dbReference type="AlphaFoldDB" id="A0A498I3W1"/>
<name>A0A498I3W1_MALDO</name>
<reference evidence="3 4" key="1">
    <citation type="submission" date="2018-10" db="EMBL/GenBank/DDBJ databases">
        <title>A high-quality apple genome assembly.</title>
        <authorList>
            <person name="Hu J."/>
        </authorList>
    </citation>
    <scope>NUCLEOTIDE SEQUENCE [LARGE SCALE GENOMIC DNA]</scope>
    <source>
        <strain evidence="4">cv. HFTH1</strain>
        <tissue evidence="3">Young leaf</tissue>
    </source>
</reference>